<accession>A0A9X9PXN2</accession>
<evidence type="ECO:0000313" key="2">
    <source>
        <dbReference type="Proteomes" id="UP000269945"/>
    </source>
</evidence>
<proteinExistence type="predicted"/>
<protein>
    <submittedName>
        <fullName evidence="1">Uncharacterized protein</fullName>
    </submittedName>
</protein>
<sequence>MMGMCVQKNSALTGQGFLGRTADLRSVFLWKRDKHRAAQRTSSGGERRCRVRRIETGRGCCSQLRRARAWLRVSARTTSVCSRHCRHCSTRFMGETEAA</sequence>
<comment type="caution">
    <text evidence="1">The sequence shown here is derived from an EMBL/GenBank/DDBJ whole genome shotgun (WGS) entry which is preliminary data.</text>
</comment>
<dbReference type="EMBL" id="CYRY02007321">
    <property type="protein sequence ID" value="VCW76416.1"/>
    <property type="molecule type" value="Genomic_DNA"/>
</dbReference>
<dbReference type="AlphaFoldDB" id="A0A9X9PXN2"/>
<reference evidence="1 2" key="1">
    <citation type="submission" date="2018-10" db="EMBL/GenBank/DDBJ databases">
        <authorList>
            <person name="Ekblom R."/>
            <person name="Jareborg N."/>
        </authorList>
    </citation>
    <scope>NUCLEOTIDE SEQUENCE [LARGE SCALE GENOMIC DNA]</scope>
    <source>
        <tissue evidence="1">Muscle</tissue>
    </source>
</reference>
<evidence type="ECO:0000313" key="1">
    <source>
        <dbReference type="EMBL" id="VCW76416.1"/>
    </source>
</evidence>
<organism evidence="1 2">
    <name type="scientific">Gulo gulo</name>
    <name type="common">Wolverine</name>
    <name type="synonym">Gluton</name>
    <dbReference type="NCBI Taxonomy" id="48420"/>
    <lineage>
        <taxon>Eukaryota</taxon>
        <taxon>Metazoa</taxon>
        <taxon>Chordata</taxon>
        <taxon>Craniata</taxon>
        <taxon>Vertebrata</taxon>
        <taxon>Euteleostomi</taxon>
        <taxon>Mammalia</taxon>
        <taxon>Eutheria</taxon>
        <taxon>Laurasiatheria</taxon>
        <taxon>Carnivora</taxon>
        <taxon>Caniformia</taxon>
        <taxon>Musteloidea</taxon>
        <taxon>Mustelidae</taxon>
        <taxon>Guloninae</taxon>
        <taxon>Gulo</taxon>
    </lineage>
</organism>
<dbReference type="Proteomes" id="UP000269945">
    <property type="component" value="Unassembled WGS sequence"/>
</dbReference>
<gene>
    <name evidence="1" type="ORF">BN2614_LOCUS2</name>
</gene>
<keyword evidence="2" id="KW-1185">Reference proteome</keyword>
<name>A0A9X9PXN2_GULGU</name>